<dbReference type="SUPFAM" id="SSF53067">
    <property type="entry name" value="Actin-like ATPase domain"/>
    <property type="match status" value="2"/>
</dbReference>
<proteinExistence type="inferred from homology"/>
<dbReference type="NCBIfam" id="TIGR01315">
    <property type="entry name" value="5C_CHO_kinase"/>
    <property type="match status" value="1"/>
</dbReference>
<dbReference type="InterPro" id="IPR043129">
    <property type="entry name" value="ATPase_NBD"/>
</dbReference>
<comment type="similarity">
    <text evidence="1">Belongs to the FGGY kinase family.</text>
</comment>
<dbReference type="GO" id="GO:0005737">
    <property type="term" value="C:cytoplasm"/>
    <property type="evidence" value="ECO:0007669"/>
    <property type="project" value="TreeGrafter"/>
</dbReference>
<keyword evidence="7" id="KW-1185">Reference proteome</keyword>
<dbReference type="Gene3D" id="3.30.420.40">
    <property type="match status" value="1"/>
</dbReference>
<dbReference type="PANTHER" id="PTHR43435:SF4">
    <property type="entry name" value="FGGY CARBOHYDRATE KINASE DOMAIN-CONTAINING PROTEIN"/>
    <property type="match status" value="1"/>
</dbReference>
<feature type="domain" description="Carbohydrate kinase FGGY C-terminal" evidence="6">
    <location>
        <begin position="279"/>
        <end position="481"/>
    </location>
</feature>
<dbReference type="PANTHER" id="PTHR43435">
    <property type="entry name" value="RIBULOKINASE"/>
    <property type="match status" value="1"/>
</dbReference>
<evidence type="ECO:0000256" key="1">
    <source>
        <dbReference type="ARBA" id="ARBA00009156"/>
    </source>
</evidence>
<evidence type="ECO:0000256" key="3">
    <source>
        <dbReference type="ARBA" id="ARBA00022777"/>
    </source>
</evidence>
<dbReference type="Pfam" id="PF00370">
    <property type="entry name" value="FGGY_N"/>
    <property type="match status" value="1"/>
</dbReference>
<keyword evidence="3 8" id="KW-0418">Kinase</keyword>
<dbReference type="InterPro" id="IPR018485">
    <property type="entry name" value="FGGY_C"/>
</dbReference>
<gene>
    <name evidence="8" type="primary">LOC103505320</name>
</gene>
<organism evidence="7 8">
    <name type="scientific">Diaphorina citri</name>
    <name type="common">Asian citrus psyllid</name>
    <dbReference type="NCBI Taxonomy" id="121845"/>
    <lineage>
        <taxon>Eukaryota</taxon>
        <taxon>Metazoa</taxon>
        <taxon>Ecdysozoa</taxon>
        <taxon>Arthropoda</taxon>
        <taxon>Hexapoda</taxon>
        <taxon>Insecta</taxon>
        <taxon>Pterygota</taxon>
        <taxon>Neoptera</taxon>
        <taxon>Paraneoptera</taxon>
        <taxon>Hemiptera</taxon>
        <taxon>Sternorrhyncha</taxon>
        <taxon>Psylloidea</taxon>
        <taxon>Psyllidae</taxon>
        <taxon>Diaphorininae</taxon>
        <taxon>Diaphorina</taxon>
    </lineage>
</organism>
<evidence type="ECO:0000313" key="7">
    <source>
        <dbReference type="Proteomes" id="UP000079169"/>
    </source>
</evidence>
<dbReference type="PIRSF" id="PIRSF000538">
    <property type="entry name" value="GlpK"/>
    <property type="match status" value="1"/>
</dbReference>
<dbReference type="InterPro" id="IPR006003">
    <property type="entry name" value="FGGY_RbtK-like"/>
</dbReference>
<protein>
    <recommendedName>
        <fullName evidence="4">FGGY carbohydrate kinase domain-containing protein</fullName>
    </recommendedName>
</protein>
<dbReference type="Proteomes" id="UP000079169">
    <property type="component" value="Unplaced"/>
</dbReference>
<dbReference type="GeneID" id="103505320"/>
<reference evidence="8" key="1">
    <citation type="submission" date="2025-08" db="UniProtKB">
        <authorList>
            <consortium name="RefSeq"/>
        </authorList>
    </citation>
    <scope>IDENTIFICATION</scope>
</reference>
<dbReference type="KEGG" id="dci:103505320"/>
<keyword evidence="2" id="KW-0808">Transferase</keyword>
<dbReference type="STRING" id="121845.A0A1S4E6P0"/>
<name>A0A1S4E6P0_DIACI</name>
<dbReference type="CDD" id="cd07782">
    <property type="entry name" value="ASKHA_NBD_FGGY_D-RBK"/>
    <property type="match status" value="1"/>
</dbReference>
<dbReference type="FunFam" id="3.30.420.40:FF:000101">
    <property type="entry name" value="FGGY carbohydrate kinase domain-containing protein"/>
    <property type="match status" value="1"/>
</dbReference>
<feature type="domain" description="Carbohydrate kinase FGGY N-terminal" evidence="5">
    <location>
        <begin position="3"/>
        <end position="259"/>
    </location>
</feature>
<accession>A0A1S4E6P0</accession>
<dbReference type="GO" id="GO:0019321">
    <property type="term" value="P:pentose metabolic process"/>
    <property type="evidence" value="ECO:0007669"/>
    <property type="project" value="TreeGrafter"/>
</dbReference>
<evidence type="ECO:0000256" key="4">
    <source>
        <dbReference type="ARBA" id="ARBA00074355"/>
    </source>
</evidence>
<dbReference type="AlphaFoldDB" id="A0A1S4E6P0"/>
<dbReference type="InterPro" id="IPR000577">
    <property type="entry name" value="Carb_kinase_FGGY"/>
</dbReference>
<evidence type="ECO:0000313" key="8">
    <source>
        <dbReference type="RefSeq" id="XP_017297863.1"/>
    </source>
</evidence>
<dbReference type="GO" id="GO:0019150">
    <property type="term" value="F:D-ribulokinase activity"/>
    <property type="evidence" value="ECO:0007669"/>
    <property type="project" value="TreeGrafter"/>
</dbReference>
<dbReference type="RefSeq" id="XP_017297863.1">
    <property type="nucleotide sequence ID" value="XM_017442374.2"/>
</dbReference>
<evidence type="ECO:0000256" key="2">
    <source>
        <dbReference type="ARBA" id="ARBA00022679"/>
    </source>
</evidence>
<dbReference type="Pfam" id="PF02782">
    <property type="entry name" value="FGGY_C"/>
    <property type="match status" value="1"/>
</dbReference>
<dbReference type="PaxDb" id="121845-A0A1S4E6P0"/>
<dbReference type="InterPro" id="IPR018484">
    <property type="entry name" value="FGGY_N"/>
</dbReference>
<evidence type="ECO:0000259" key="6">
    <source>
        <dbReference type="Pfam" id="PF02782"/>
    </source>
</evidence>
<sequence>MEYLLSVDVGTSSVRAALVSTRGKVSPIAVRPIALWCPKPQLYEQSSEDIWNSVCLAIRDVTKDVNPAQIKGVGVDATCSLVALDTNHQPLTISPTGDDSRNVLLWMDHRAVSEADQINATKHSVLDTVGGKISPEMETPKLLWLKKNLPDTCWRRAGLFFDLPDFLTWKLTGDETQSLCSLVCKWTYDAYDRRWNEDYFEKIGLGDLKQNGWRAIGNTVKNPGQPIGHGVSTEVARALGLNPGTPVSVSMIDAHAGALALLATSAPGIPEDIDSKLGLICGTSTCHMALSAKKVQVPGVWGPYYEVILPNTHLLESGQSATGKLLDHIINNHPATQSIMKKLNTEELAPVIQYLNHVIDTRHSTELTADFHVWPDFHGNRSPLADVDMKGMICGLTLDSSETSLVTLYLATIQALAYGTRHIMDAMHAAGKTPAISTLLVSGGLAKNPLYVQTHADVTGCNVLCPQETECMLLGCAMLAAGAGGVYPSVEESMRAMSSQATVVRPVIETARFHDKKYKVFFKLMETQLECRKLMQ</sequence>
<dbReference type="Gene3D" id="1.20.58.2240">
    <property type="match status" value="1"/>
</dbReference>
<evidence type="ECO:0000259" key="5">
    <source>
        <dbReference type="Pfam" id="PF00370"/>
    </source>
</evidence>